<proteinExistence type="predicted"/>
<reference evidence="2" key="1">
    <citation type="journal article" date="2022" name="Int. J. Mol. Sci.">
        <title>Draft Genome of Tanacetum Coccineum: Genomic Comparison of Closely Related Tanacetum-Family Plants.</title>
        <authorList>
            <person name="Yamashiro T."/>
            <person name="Shiraishi A."/>
            <person name="Nakayama K."/>
            <person name="Satake H."/>
        </authorList>
    </citation>
    <scope>NUCLEOTIDE SEQUENCE</scope>
</reference>
<evidence type="ECO:0000313" key="3">
    <source>
        <dbReference type="Proteomes" id="UP001151760"/>
    </source>
</evidence>
<name>A0ABQ5EPZ1_9ASTR</name>
<dbReference type="InterPro" id="IPR011009">
    <property type="entry name" value="Kinase-like_dom_sf"/>
</dbReference>
<dbReference type="Pfam" id="PF07714">
    <property type="entry name" value="PK_Tyr_Ser-Thr"/>
    <property type="match status" value="1"/>
</dbReference>
<dbReference type="Proteomes" id="UP001151760">
    <property type="component" value="Unassembled WGS sequence"/>
</dbReference>
<organism evidence="2 3">
    <name type="scientific">Tanacetum coccineum</name>
    <dbReference type="NCBI Taxonomy" id="301880"/>
    <lineage>
        <taxon>Eukaryota</taxon>
        <taxon>Viridiplantae</taxon>
        <taxon>Streptophyta</taxon>
        <taxon>Embryophyta</taxon>
        <taxon>Tracheophyta</taxon>
        <taxon>Spermatophyta</taxon>
        <taxon>Magnoliopsida</taxon>
        <taxon>eudicotyledons</taxon>
        <taxon>Gunneridae</taxon>
        <taxon>Pentapetalae</taxon>
        <taxon>asterids</taxon>
        <taxon>campanulids</taxon>
        <taxon>Asterales</taxon>
        <taxon>Asteraceae</taxon>
        <taxon>Asteroideae</taxon>
        <taxon>Anthemideae</taxon>
        <taxon>Anthemidinae</taxon>
        <taxon>Tanacetum</taxon>
    </lineage>
</organism>
<dbReference type="EMBL" id="BQNB010016545">
    <property type="protein sequence ID" value="GJT52970.1"/>
    <property type="molecule type" value="Genomic_DNA"/>
</dbReference>
<dbReference type="InterPro" id="IPR001245">
    <property type="entry name" value="Ser-Thr/Tyr_kinase_cat_dom"/>
</dbReference>
<feature type="domain" description="Serine-threonine/tyrosine-protein kinase catalytic" evidence="1">
    <location>
        <begin position="27"/>
        <end position="74"/>
    </location>
</feature>
<comment type="caution">
    <text evidence="2">The sequence shown here is derived from an EMBL/GenBank/DDBJ whole genome shotgun (WGS) entry which is preliminary data.</text>
</comment>
<dbReference type="SUPFAM" id="SSF56112">
    <property type="entry name" value="Protein kinase-like (PK-like)"/>
    <property type="match status" value="1"/>
</dbReference>
<sequence length="83" mass="9608">MRTLASYFKRKIVCRDNLEDKALTKHWLSRCDVYSYGVVLWELCTMQEPLGGMNAMQVVGALGFQHHRFEIPNEDERLGCATE</sequence>
<gene>
    <name evidence="2" type="ORF">Tco_0988024</name>
</gene>
<protein>
    <submittedName>
        <fullName evidence="2">Serine/threonine-protein kinase EDR1-like protein isoform X1</fullName>
    </submittedName>
</protein>
<keyword evidence="3" id="KW-1185">Reference proteome</keyword>
<evidence type="ECO:0000313" key="2">
    <source>
        <dbReference type="EMBL" id="GJT52970.1"/>
    </source>
</evidence>
<dbReference type="Gene3D" id="1.10.510.10">
    <property type="entry name" value="Transferase(Phosphotransferase) domain 1"/>
    <property type="match status" value="1"/>
</dbReference>
<evidence type="ECO:0000259" key="1">
    <source>
        <dbReference type="Pfam" id="PF07714"/>
    </source>
</evidence>
<accession>A0ABQ5EPZ1</accession>
<reference evidence="2" key="2">
    <citation type="submission" date="2022-01" db="EMBL/GenBank/DDBJ databases">
        <authorList>
            <person name="Yamashiro T."/>
            <person name="Shiraishi A."/>
            <person name="Satake H."/>
            <person name="Nakayama K."/>
        </authorList>
    </citation>
    <scope>NUCLEOTIDE SEQUENCE</scope>
</reference>